<evidence type="ECO:0000313" key="1">
    <source>
        <dbReference type="EMBL" id="KAJ4935944.1"/>
    </source>
</evidence>
<name>A0AAD6FJQ6_9TELE</name>
<reference evidence="1" key="1">
    <citation type="submission" date="2022-11" db="EMBL/GenBank/DDBJ databases">
        <title>Chromosome-level genome of Pogonophryne albipinna.</title>
        <authorList>
            <person name="Jo E."/>
        </authorList>
    </citation>
    <scope>NUCLEOTIDE SEQUENCE</scope>
    <source>
        <strain evidence="1">SGF0006</strain>
        <tissue evidence="1">Muscle</tissue>
    </source>
</reference>
<dbReference type="AlphaFoldDB" id="A0AAD6FJQ6"/>
<accession>A0AAD6FJQ6</accession>
<sequence>MSLESNMKAIQTEKDTFKCCVGPWGPASDRGHTNGNDVLNGMEKRDGHSSCYVMTVQECTACPERSPLRDQDGTCCFEPVIGKKKDALQSSIRGRTRTAGGSRAAVLVLFGGTLTDVNGAERHFEPTPHRDNIP</sequence>
<protein>
    <submittedName>
        <fullName evidence="1">Uncharacterized protein</fullName>
    </submittedName>
</protein>
<dbReference type="Proteomes" id="UP001219934">
    <property type="component" value="Unassembled WGS sequence"/>
</dbReference>
<evidence type="ECO:0000313" key="2">
    <source>
        <dbReference type="Proteomes" id="UP001219934"/>
    </source>
</evidence>
<keyword evidence="2" id="KW-1185">Reference proteome</keyword>
<gene>
    <name evidence="1" type="ORF">JOQ06_017469</name>
</gene>
<comment type="caution">
    <text evidence="1">The sequence shown here is derived from an EMBL/GenBank/DDBJ whole genome shotgun (WGS) entry which is preliminary data.</text>
</comment>
<dbReference type="EMBL" id="JAPTMU010000011">
    <property type="protein sequence ID" value="KAJ4935944.1"/>
    <property type="molecule type" value="Genomic_DNA"/>
</dbReference>
<proteinExistence type="predicted"/>
<organism evidence="1 2">
    <name type="scientific">Pogonophryne albipinna</name>
    <dbReference type="NCBI Taxonomy" id="1090488"/>
    <lineage>
        <taxon>Eukaryota</taxon>
        <taxon>Metazoa</taxon>
        <taxon>Chordata</taxon>
        <taxon>Craniata</taxon>
        <taxon>Vertebrata</taxon>
        <taxon>Euteleostomi</taxon>
        <taxon>Actinopterygii</taxon>
        <taxon>Neopterygii</taxon>
        <taxon>Teleostei</taxon>
        <taxon>Neoteleostei</taxon>
        <taxon>Acanthomorphata</taxon>
        <taxon>Eupercaria</taxon>
        <taxon>Perciformes</taxon>
        <taxon>Notothenioidei</taxon>
        <taxon>Pogonophryne</taxon>
    </lineage>
</organism>
<feature type="non-terminal residue" evidence="1">
    <location>
        <position position="1"/>
    </location>
</feature>